<dbReference type="SUPFAM" id="SSF51905">
    <property type="entry name" value="FAD/NAD(P)-binding domain"/>
    <property type="match status" value="1"/>
</dbReference>
<reference evidence="9" key="1">
    <citation type="journal article" date="2013" name="Nature">
        <title>Pan genome of the phytoplankton Emiliania underpins its global distribution.</title>
        <authorList>
            <person name="Read B.A."/>
            <person name="Kegel J."/>
            <person name="Klute M.J."/>
            <person name="Kuo A."/>
            <person name="Lefebvre S.C."/>
            <person name="Maumus F."/>
            <person name="Mayer C."/>
            <person name="Miller J."/>
            <person name="Monier A."/>
            <person name="Salamov A."/>
            <person name="Young J."/>
            <person name="Aguilar M."/>
            <person name="Claverie J.M."/>
            <person name="Frickenhaus S."/>
            <person name="Gonzalez K."/>
            <person name="Herman E.K."/>
            <person name="Lin Y.C."/>
            <person name="Napier J."/>
            <person name="Ogata H."/>
            <person name="Sarno A.F."/>
            <person name="Shmutz J."/>
            <person name="Schroeder D."/>
            <person name="de Vargas C."/>
            <person name="Verret F."/>
            <person name="von Dassow P."/>
            <person name="Valentin K."/>
            <person name="Van de Peer Y."/>
            <person name="Wheeler G."/>
            <person name="Dacks J.B."/>
            <person name="Delwiche C.F."/>
            <person name="Dyhrman S.T."/>
            <person name="Glockner G."/>
            <person name="John U."/>
            <person name="Richards T."/>
            <person name="Worden A.Z."/>
            <person name="Zhang X."/>
            <person name="Grigoriev I.V."/>
            <person name="Allen A.E."/>
            <person name="Bidle K."/>
            <person name="Borodovsky M."/>
            <person name="Bowler C."/>
            <person name="Brownlee C."/>
            <person name="Cock J.M."/>
            <person name="Elias M."/>
            <person name="Gladyshev V.N."/>
            <person name="Groth M."/>
            <person name="Guda C."/>
            <person name="Hadaegh A."/>
            <person name="Iglesias-Rodriguez M.D."/>
            <person name="Jenkins J."/>
            <person name="Jones B.M."/>
            <person name="Lawson T."/>
            <person name="Leese F."/>
            <person name="Lindquist E."/>
            <person name="Lobanov A."/>
            <person name="Lomsadze A."/>
            <person name="Malik S.B."/>
            <person name="Marsh M.E."/>
            <person name="Mackinder L."/>
            <person name="Mock T."/>
            <person name="Mueller-Roeber B."/>
            <person name="Pagarete A."/>
            <person name="Parker M."/>
            <person name="Probert I."/>
            <person name="Quesneville H."/>
            <person name="Raines C."/>
            <person name="Rensing S.A."/>
            <person name="Riano-Pachon D.M."/>
            <person name="Richier S."/>
            <person name="Rokitta S."/>
            <person name="Shiraiwa Y."/>
            <person name="Soanes D.M."/>
            <person name="van der Giezen M."/>
            <person name="Wahlund T.M."/>
            <person name="Williams B."/>
            <person name="Wilson W."/>
            <person name="Wolfe G."/>
            <person name="Wurch L.L."/>
        </authorList>
    </citation>
    <scope>NUCLEOTIDE SEQUENCE</scope>
</reference>
<keyword evidence="4" id="KW-0274">FAD</keyword>
<organism evidence="8 9">
    <name type="scientific">Emiliania huxleyi (strain CCMP1516)</name>
    <dbReference type="NCBI Taxonomy" id="280463"/>
    <lineage>
        <taxon>Eukaryota</taxon>
        <taxon>Haptista</taxon>
        <taxon>Haptophyta</taxon>
        <taxon>Prymnesiophyceae</taxon>
        <taxon>Isochrysidales</taxon>
        <taxon>Noelaerhabdaceae</taxon>
        <taxon>Emiliania</taxon>
    </lineage>
</organism>
<keyword evidence="9" id="KW-1185">Reference proteome</keyword>
<dbReference type="AlphaFoldDB" id="A0A0D3IGF9"/>
<keyword evidence="5" id="KW-0521">NADP</keyword>
<dbReference type="Proteomes" id="UP000013827">
    <property type="component" value="Unassembled WGS sequence"/>
</dbReference>
<dbReference type="PANTHER" id="PTHR43098:SF3">
    <property type="entry name" value="L-ORNITHINE N(5)-MONOOXYGENASE-RELATED"/>
    <property type="match status" value="1"/>
</dbReference>
<dbReference type="KEGG" id="ehx:EMIHUDRAFT_120591"/>
<protein>
    <submittedName>
        <fullName evidence="8">Uncharacterized protein</fullName>
    </submittedName>
</protein>
<evidence type="ECO:0000256" key="6">
    <source>
        <dbReference type="ARBA" id="ARBA00023002"/>
    </source>
</evidence>
<evidence type="ECO:0000256" key="3">
    <source>
        <dbReference type="ARBA" id="ARBA00022630"/>
    </source>
</evidence>
<dbReference type="STRING" id="2903.R1DNS6"/>
<dbReference type="EnsemblProtists" id="EOD10344">
    <property type="protein sequence ID" value="EOD10344"/>
    <property type="gene ID" value="EMIHUDRAFT_120591"/>
</dbReference>
<evidence type="ECO:0000313" key="9">
    <source>
        <dbReference type="Proteomes" id="UP000013827"/>
    </source>
</evidence>
<proteinExistence type="inferred from homology"/>
<dbReference type="HOGENOM" id="CLU_1206716_0_0_1"/>
<dbReference type="GeneID" id="17256495"/>
<sequence length="230" mass="24533">MSLVSPPPPPPPPPPAAAAADPPLSVDIVIIGAGLSGLTAAAYLKKEGIESFLVVDEGAVGGTWRDHAFPNAGTDTEVPTYYPSFLPTPETSSQYGKRDEIMSYFKRVAKEQIGEHKFLWGVSVASAKFDGSWWALSDASGTTTLRCRFLMPAIYSISCNEIVLDVGTCEVMNNRQCVIWRYDSPAVDVLDADEAELICAAQIRRSPTVSLSCASGCTTLDEASGLGQGR</sequence>
<evidence type="ECO:0000256" key="5">
    <source>
        <dbReference type="ARBA" id="ARBA00022857"/>
    </source>
</evidence>
<accession>A0A0D3IGF9</accession>
<evidence type="ECO:0000256" key="7">
    <source>
        <dbReference type="ARBA" id="ARBA00023033"/>
    </source>
</evidence>
<dbReference type="Gene3D" id="3.50.50.60">
    <property type="entry name" value="FAD/NAD(P)-binding domain"/>
    <property type="match status" value="1"/>
</dbReference>
<dbReference type="PANTHER" id="PTHR43098">
    <property type="entry name" value="L-ORNITHINE N(5)-MONOOXYGENASE-RELATED"/>
    <property type="match status" value="1"/>
</dbReference>
<keyword evidence="6" id="KW-0560">Oxidoreductase</keyword>
<keyword evidence="7" id="KW-0503">Monooxygenase</keyword>
<evidence type="ECO:0000256" key="2">
    <source>
        <dbReference type="ARBA" id="ARBA00010139"/>
    </source>
</evidence>
<evidence type="ECO:0000313" key="8">
    <source>
        <dbReference type="EnsemblProtists" id="EOD10344"/>
    </source>
</evidence>
<dbReference type="InterPro" id="IPR036188">
    <property type="entry name" value="FAD/NAD-bd_sf"/>
</dbReference>
<comment type="similarity">
    <text evidence="2">Belongs to the FAD-binding monooxygenase family.</text>
</comment>
<dbReference type="RefSeq" id="XP_005762773.1">
    <property type="nucleotide sequence ID" value="XM_005762716.1"/>
</dbReference>
<comment type="cofactor">
    <cofactor evidence="1">
        <name>FAD</name>
        <dbReference type="ChEBI" id="CHEBI:57692"/>
    </cofactor>
</comment>
<reference evidence="8" key="2">
    <citation type="submission" date="2024-10" db="UniProtKB">
        <authorList>
            <consortium name="EnsemblProtists"/>
        </authorList>
    </citation>
    <scope>IDENTIFICATION</scope>
</reference>
<dbReference type="GO" id="GO:0004497">
    <property type="term" value="F:monooxygenase activity"/>
    <property type="evidence" value="ECO:0007669"/>
    <property type="project" value="UniProtKB-KW"/>
</dbReference>
<evidence type="ECO:0000256" key="1">
    <source>
        <dbReference type="ARBA" id="ARBA00001974"/>
    </source>
</evidence>
<dbReference type="PaxDb" id="2903-EOD10344"/>
<name>A0A0D3IGF9_EMIH1</name>
<dbReference type="InterPro" id="IPR050775">
    <property type="entry name" value="FAD-binding_Monooxygenases"/>
</dbReference>
<dbReference type="Pfam" id="PF13450">
    <property type="entry name" value="NAD_binding_8"/>
    <property type="match status" value="1"/>
</dbReference>
<keyword evidence="3" id="KW-0285">Flavoprotein</keyword>
<evidence type="ECO:0000256" key="4">
    <source>
        <dbReference type="ARBA" id="ARBA00022827"/>
    </source>
</evidence>